<reference evidence="1 2" key="1">
    <citation type="submission" date="2024-10" db="EMBL/GenBank/DDBJ databases">
        <title>The Natural Products Discovery Center: Release of the First 8490 Sequenced Strains for Exploring Actinobacteria Biosynthetic Diversity.</title>
        <authorList>
            <person name="Kalkreuter E."/>
            <person name="Kautsar S.A."/>
            <person name="Yang D."/>
            <person name="Bader C.D."/>
            <person name="Teijaro C.N."/>
            <person name="Fluegel L."/>
            <person name="Davis C.M."/>
            <person name="Simpson J.R."/>
            <person name="Lauterbach L."/>
            <person name="Steele A.D."/>
            <person name="Gui C."/>
            <person name="Meng S."/>
            <person name="Li G."/>
            <person name="Viehrig K."/>
            <person name="Ye F."/>
            <person name="Su P."/>
            <person name="Kiefer A.F."/>
            <person name="Nichols A."/>
            <person name="Cepeda A.J."/>
            <person name="Yan W."/>
            <person name="Fan B."/>
            <person name="Jiang Y."/>
            <person name="Adhikari A."/>
            <person name="Zheng C.-J."/>
            <person name="Schuster L."/>
            <person name="Cowan T.M."/>
            <person name="Smanski M.J."/>
            <person name="Chevrette M.G."/>
            <person name="De Carvalho L.P.S."/>
            <person name="Shen B."/>
        </authorList>
    </citation>
    <scope>NUCLEOTIDE SEQUENCE [LARGE SCALE GENOMIC DNA]</scope>
    <source>
        <strain evidence="1 2">NPDC051599</strain>
    </source>
</reference>
<protein>
    <recommendedName>
        <fullName evidence="3">Transposase</fullName>
    </recommendedName>
</protein>
<name>A0ABW7YCN1_STRCE</name>
<dbReference type="EMBL" id="JBITDC010000019">
    <property type="protein sequence ID" value="MFI5680138.1"/>
    <property type="molecule type" value="Genomic_DNA"/>
</dbReference>
<evidence type="ECO:0008006" key="3">
    <source>
        <dbReference type="Google" id="ProtNLM"/>
    </source>
</evidence>
<dbReference type="Proteomes" id="UP001612415">
    <property type="component" value="Unassembled WGS sequence"/>
</dbReference>
<accession>A0ABW7YCN1</accession>
<evidence type="ECO:0000313" key="2">
    <source>
        <dbReference type="Proteomes" id="UP001612415"/>
    </source>
</evidence>
<dbReference type="InterPro" id="IPR047650">
    <property type="entry name" value="Transpos_IS110"/>
</dbReference>
<dbReference type="PANTHER" id="PTHR33055:SF3">
    <property type="entry name" value="PUTATIVE TRANSPOSASE FOR IS117-RELATED"/>
    <property type="match status" value="1"/>
</dbReference>
<gene>
    <name evidence="1" type="ORF">ACIA8P_36910</name>
</gene>
<proteinExistence type="predicted"/>
<organism evidence="1 2">
    <name type="scientific">Streptomyces cellulosae</name>
    <dbReference type="NCBI Taxonomy" id="1968"/>
    <lineage>
        <taxon>Bacteria</taxon>
        <taxon>Bacillati</taxon>
        <taxon>Actinomycetota</taxon>
        <taxon>Actinomycetes</taxon>
        <taxon>Kitasatosporales</taxon>
        <taxon>Streptomycetaceae</taxon>
        <taxon>Streptomyces</taxon>
    </lineage>
</organism>
<evidence type="ECO:0000313" key="1">
    <source>
        <dbReference type="EMBL" id="MFI5680138.1"/>
    </source>
</evidence>
<keyword evidence="2" id="KW-1185">Reference proteome</keyword>
<dbReference type="RefSeq" id="WP_398660588.1">
    <property type="nucleotide sequence ID" value="NZ_JBITDC010000019.1"/>
</dbReference>
<dbReference type="PANTHER" id="PTHR33055">
    <property type="entry name" value="TRANSPOSASE FOR INSERTION SEQUENCE ELEMENT IS1111A"/>
    <property type="match status" value="1"/>
</dbReference>
<comment type="caution">
    <text evidence="1">The sequence shown here is derived from an EMBL/GenBank/DDBJ whole genome shotgun (WGS) entry which is preliminary data.</text>
</comment>
<sequence length="94" mass="10611">MAPVPRDSGHICGNLHKPQRCNLSLRRVFYISAMVAANRPGETRDYHQRKRAEGKRVVQVQIALERRPVNVVWALLRDNRPYAPSVRAAVLAAA</sequence>